<dbReference type="Proteomes" id="UP000630149">
    <property type="component" value="Unassembled WGS sequence"/>
</dbReference>
<accession>A0A917JV00</accession>
<comment type="caution">
    <text evidence="1">The sequence shown here is derived from an EMBL/GenBank/DDBJ whole genome shotgun (WGS) entry which is preliminary data.</text>
</comment>
<keyword evidence="2" id="KW-1185">Reference proteome</keyword>
<organism evidence="1 2">
    <name type="scientific">Legionella impletisoli</name>
    <dbReference type="NCBI Taxonomy" id="343510"/>
    <lineage>
        <taxon>Bacteria</taxon>
        <taxon>Pseudomonadati</taxon>
        <taxon>Pseudomonadota</taxon>
        <taxon>Gammaproteobacteria</taxon>
        <taxon>Legionellales</taxon>
        <taxon>Legionellaceae</taxon>
        <taxon>Legionella</taxon>
    </lineage>
</organism>
<reference evidence="1" key="1">
    <citation type="journal article" date="2014" name="Int. J. Syst. Evol. Microbiol.">
        <title>Complete genome sequence of Corynebacterium casei LMG S-19264T (=DSM 44701T), isolated from a smear-ripened cheese.</title>
        <authorList>
            <consortium name="US DOE Joint Genome Institute (JGI-PGF)"/>
            <person name="Walter F."/>
            <person name="Albersmeier A."/>
            <person name="Kalinowski J."/>
            <person name="Ruckert C."/>
        </authorList>
    </citation>
    <scope>NUCLEOTIDE SEQUENCE</scope>
    <source>
        <strain evidence="1">JCM 13919</strain>
    </source>
</reference>
<evidence type="ECO:0000313" key="2">
    <source>
        <dbReference type="Proteomes" id="UP000630149"/>
    </source>
</evidence>
<sequence>MYDSFSLLQSLKDKKFSRIVNNIRYRILTALQQDYFSPTLKPYFPTIERQVRELEALRPIYLALQRTDLSFDERTCQLNRLKAQLAPFADFDIEPAQITQVKKILNALYHTEMALLDVEGLALDGDFSFSYVFNQAGDVNTLYTHTMEQVYHATYLMTHVDVDLRGVFAHEWSLLSPLFQVLDQFVRTETQRAMGFAYGYHLTPWAETAAIEPGQLQVKIEGDLVIYRVIHPQGMIITGEIHATELKDDLNQPLTVSQLNLCFSKLLEITSRRGDIELKSYNQKQVAHTTGLYSGLLIDQLKPGAGADYQFLTQFTAEIPRYLGDWSTQIQMYSELASAGEPSHLDPHQLEALRNHALVLLHAIENLQNGTFFFSVKLLNYIRIIRQVVTLALSILEEANHLNETAQSAICAKMNTLKYFLSGELLAATDKIEEAMMLKPGFLSNHLKRHLQNFYNILVHYINKYVDFSKRQPDLLTLDDEKFHAIRMERAHRRTSKIKVELLRIEEVKCGLNAFFTFLKQPRFKGMRLKDLPHSAKQELIKNYRLIQPYVNQTDLVDVDLVASLTSDPTYLMDPRRLISWIIEYNDSVSFILRSESQLLSLIEKEQNTIRFQLSLNQELIQSIMTSSRSSKLTPCKTQDRFYLIDEARVLGIEENPVLEFEGQGGHKLLSNPEQLSSTQTRRLYRFYSMYQAKLVGAMSAYETFSGIFRQYPADQTIQTLPEQEKQTLQNLFAVFQPYWFHLFTAGQDGFLLDKLMVSALSTHADDLSKTVTVSDFFQVQSEFFQGITRHLSLVREKQMQLARIHKEVFVRELDVKPLIAIKRHERAHYVIGHTEYSKAFREFKANLEKFTRIFNDAVQRELKPAPEGVPFPELGVSTGGYSQSSQVLMLKRLINSAYHLEQLFTHLETLHDQSTQIVYVMKIGRASVHVYNLLLLTNALFVDPYTVQMAGDILEKLKYMQGHVMTLLRPYLLGIPALNEEEPEAFELESLPDSPGSYASAMGSLEIQIVSEGGAYREQRSRSSSSSVQSLDLPPTVEVNQTILHVLNAMMVLPEHIKSARQGQRLEKAKITQSHADAYTIAQDIQRIIQHSGSYFKLFLETPRMYELLNDLSVKFEIVTTATHDAVVDNLQHIRNELIPKLLLEADHWEDKFALLPGTISQPLRDMLDAYFIGLIESLELPTQQHLALVQSMIPLDIELEDASIQKASIGFELECVREKEAVLQRFSKQVQLFKETKNEPNAKAATISNLAEALATDFNHFIVPLREKVTLPISLEELSLTSLSTSESGAQDNLMTSTEEILKVCASHYHGLNASHQLAIDTIEEKILFLQRVKASKEIQDRKYIFDYTTKLFNEQSLLLSSRQFGLIHSEVEYRGELFHYLKSYESEIVQQAIEARDHLDIRNNIIELLSEKIRGFERRHYEDYKQLSDIKAAIEQFRIYIDHANSAMRSTKRSLTPLFENEKTLREKNALLLELKDIACNQKNEQNLEPEFKLSVKDRVKKIKSIVERSDFPTTMLRYHSFNAFSFNWLKQLVVSLLKLVGLYTPIYQKRFKDLKRAVLEKPDLNQMGSRYGLFSVIPHTNISPAEVKDIEPSIPIAITSAP</sequence>
<evidence type="ECO:0000313" key="1">
    <source>
        <dbReference type="EMBL" id="GGI86295.1"/>
    </source>
</evidence>
<proteinExistence type="predicted"/>
<reference evidence="1" key="2">
    <citation type="submission" date="2020-09" db="EMBL/GenBank/DDBJ databases">
        <authorList>
            <person name="Sun Q."/>
            <person name="Ohkuma M."/>
        </authorList>
    </citation>
    <scope>NUCLEOTIDE SEQUENCE</scope>
    <source>
        <strain evidence="1">JCM 13919</strain>
    </source>
</reference>
<protein>
    <submittedName>
        <fullName evidence="1">Protein SdhA</fullName>
    </submittedName>
</protein>
<dbReference type="RefSeq" id="WP_165481149.1">
    <property type="nucleotide sequence ID" value="NZ_BMOB01000005.1"/>
</dbReference>
<dbReference type="EMBL" id="BMOB01000005">
    <property type="protein sequence ID" value="GGI86295.1"/>
    <property type="molecule type" value="Genomic_DNA"/>
</dbReference>
<gene>
    <name evidence="1" type="primary">sdhA</name>
    <name evidence="1" type="ORF">GCM10007966_13640</name>
</gene>
<name>A0A917JV00_9GAMM</name>